<dbReference type="EMBL" id="JYFQ01000006">
    <property type="protein sequence ID" value="KKZ14660.1"/>
    <property type="molecule type" value="Genomic_DNA"/>
</dbReference>
<name>A0A0G8AZD5_9SYNE</name>
<dbReference type="AlphaFoldDB" id="A0A0G8AZD5"/>
<feature type="non-terminal residue" evidence="2">
    <location>
        <position position="69"/>
    </location>
</feature>
<sequence length="69" mass="7448">MELAGLPAPDREVIPDEPTGARQAESLACRPGRVRQEPVADIAVVDRRTDFGRQTSALLHSAWPMQPGG</sequence>
<protein>
    <submittedName>
        <fullName evidence="2">Uncharacterized protein</fullName>
    </submittedName>
</protein>
<gene>
    <name evidence="2" type="ORF">TQ37_00370</name>
</gene>
<proteinExistence type="predicted"/>
<organism evidence="2 3">
    <name type="scientific">Candidatus Synechococcus spongiarum 15L</name>
    <dbReference type="NCBI Taxonomy" id="1608419"/>
    <lineage>
        <taxon>Bacteria</taxon>
        <taxon>Bacillati</taxon>
        <taxon>Cyanobacteriota</taxon>
        <taxon>Cyanophyceae</taxon>
        <taxon>Synechococcales</taxon>
        <taxon>Synechococcaceae</taxon>
        <taxon>Synechococcus</taxon>
    </lineage>
</organism>
<evidence type="ECO:0000313" key="3">
    <source>
        <dbReference type="Proteomes" id="UP000035037"/>
    </source>
</evidence>
<evidence type="ECO:0000313" key="2">
    <source>
        <dbReference type="EMBL" id="KKZ14660.1"/>
    </source>
</evidence>
<dbReference type="Proteomes" id="UP000035037">
    <property type="component" value="Unassembled WGS sequence"/>
</dbReference>
<feature type="region of interest" description="Disordered" evidence="1">
    <location>
        <begin position="1"/>
        <end position="26"/>
    </location>
</feature>
<reference evidence="2 3" key="2">
    <citation type="submission" date="2015-05" db="EMBL/GenBank/DDBJ databases">
        <title>Lifestyle Evolution in Cyanobacterial Symbionts of Sponges.</title>
        <authorList>
            <person name="Burgsdorf I."/>
            <person name="Slaby B.M."/>
            <person name="Handley K.M."/>
            <person name="Haber M."/>
            <person name="Blom J."/>
            <person name="Marshall C.W."/>
            <person name="Gilbert J.A."/>
            <person name="Hentschel U."/>
            <person name="Steindler L."/>
        </authorList>
    </citation>
    <scope>NUCLEOTIDE SEQUENCE [LARGE SCALE GENOMIC DNA]</scope>
    <source>
        <strain evidence="2">15L</strain>
    </source>
</reference>
<evidence type="ECO:0000256" key="1">
    <source>
        <dbReference type="SAM" id="MobiDB-lite"/>
    </source>
</evidence>
<comment type="caution">
    <text evidence="2">The sequence shown here is derived from an EMBL/GenBank/DDBJ whole genome shotgun (WGS) entry which is preliminary data.</text>
</comment>
<reference evidence="2 3" key="1">
    <citation type="submission" date="2015-02" db="EMBL/GenBank/DDBJ databases">
        <authorList>
            <person name="Slaby B."/>
            <person name="Hentschel U."/>
        </authorList>
    </citation>
    <scope>NUCLEOTIDE SEQUENCE [LARGE SCALE GENOMIC DNA]</scope>
    <source>
        <strain evidence="2">15L</strain>
    </source>
</reference>
<accession>A0A0G8AZD5</accession>